<organism evidence="1 2">
    <name type="scientific">Flavobacterium sedimenticola</name>
    <dbReference type="NCBI Taxonomy" id="3043286"/>
    <lineage>
        <taxon>Bacteria</taxon>
        <taxon>Pseudomonadati</taxon>
        <taxon>Bacteroidota</taxon>
        <taxon>Flavobacteriia</taxon>
        <taxon>Flavobacteriales</taxon>
        <taxon>Flavobacteriaceae</taxon>
        <taxon>Flavobacterium</taxon>
    </lineage>
</organism>
<dbReference type="EMBL" id="JASGBP010000003">
    <property type="protein sequence ID" value="MDI9257110.1"/>
    <property type="molecule type" value="Genomic_DNA"/>
</dbReference>
<evidence type="ECO:0000313" key="1">
    <source>
        <dbReference type="EMBL" id="MDI9257110.1"/>
    </source>
</evidence>
<dbReference type="PROSITE" id="PS51257">
    <property type="entry name" value="PROKAR_LIPOPROTEIN"/>
    <property type="match status" value="1"/>
</dbReference>
<dbReference type="Proteomes" id="UP001230035">
    <property type="component" value="Unassembled WGS sequence"/>
</dbReference>
<reference evidence="1 2" key="1">
    <citation type="submission" date="2023-05" db="EMBL/GenBank/DDBJ databases">
        <title>Flavobacterium sedimenti sp. nov., isolated from the sediment.</title>
        <authorList>
            <person name="Wu N."/>
        </authorList>
    </citation>
    <scope>NUCLEOTIDE SEQUENCE [LARGE SCALE GENOMIC DNA]</scope>
    <source>
        <strain evidence="1 2">YZ-48</strain>
    </source>
</reference>
<evidence type="ECO:0008006" key="3">
    <source>
        <dbReference type="Google" id="ProtNLM"/>
    </source>
</evidence>
<dbReference type="RefSeq" id="WP_283238793.1">
    <property type="nucleotide sequence ID" value="NZ_JASGBP010000003.1"/>
</dbReference>
<sequence length="480" mass="53355">MKNNLKIALQLSIFCLVLFMTSCEKDLYEDKIQDNSYKVKMLNFKEFKEKTGMHRFDNNIRVQHTIVQSDGRTIELRDFVVDTSLVKEMIAANKTNFSLKIIPLEEAANSKELYNLVYEYNNGGWKETVYLLKEMLQPTDEKKYETLEVVFDSEDTLNVAGGRFYTCFGETYTFHCTGTGPCATGVCDWCSLCVTRSIATGLCYQDEGLTSQPLFLANDGMGNGGGAASETESNATDDNCDGSIECSSYNLYLQFKLSLNVEQRAYINNNSLESNAILYFLSENFFSAQSKIHAKQMITSMMNNDGYSGDGYLGDGDDTNEDYNGPKEHIPHQIVLNDGSTVQVIFGTTSTDNESADQEVATRLVDAIVFALNEANTNLPASEKITSIYVKATTNGIHSEYSNHGKGTAVDISRINGNKIINLGNNSQVAALQNAFDAFEGIRENFGPHFRHKTFPNGSVNLNWPVGGHRDHIHVSVQSN</sequence>
<keyword evidence="2" id="KW-1185">Reference proteome</keyword>
<evidence type="ECO:0000313" key="2">
    <source>
        <dbReference type="Proteomes" id="UP001230035"/>
    </source>
</evidence>
<gene>
    <name evidence="1" type="ORF">QHT84_06750</name>
</gene>
<name>A0ABT6XPU2_9FLAO</name>
<protein>
    <recommendedName>
        <fullName evidence="3">Peptidase M15A C-terminal domain-containing protein</fullName>
    </recommendedName>
</protein>
<comment type="caution">
    <text evidence="1">The sequence shown here is derived from an EMBL/GenBank/DDBJ whole genome shotgun (WGS) entry which is preliminary data.</text>
</comment>
<proteinExistence type="predicted"/>
<accession>A0ABT6XPU2</accession>